<feature type="transmembrane region" description="Helical" evidence="14">
    <location>
        <begin position="27"/>
        <end position="49"/>
    </location>
</feature>
<dbReference type="AlphaFoldDB" id="A0A2T4PSI9"/>
<evidence type="ECO:0000313" key="16">
    <source>
        <dbReference type="Proteomes" id="UP000241209"/>
    </source>
</evidence>
<keyword evidence="5 14" id="KW-0479">Metal-binding</keyword>
<dbReference type="OrthoDB" id="9815830at2"/>
<feature type="transmembrane region" description="Helical" evidence="14">
    <location>
        <begin position="61"/>
        <end position="83"/>
    </location>
</feature>
<evidence type="ECO:0000313" key="15">
    <source>
        <dbReference type="EMBL" id="PTI29310.1"/>
    </source>
</evidence>
<evidence type="ECO:0000256" key="13">
    <source>
        <dbReference type="ARBA" id="ARBA00049940"/>
    </source>
</evidence>
<dbReference type="HAMAP" id="MF_00454">
    <property type="entry name" value="FluC"/>
    <property type="match status" value="1"/>
</dbReference>
<dbReference type="RefSeq" id="WP_107557144.1">
    <property type="nucleotide sequence ID" value="NZ_CANQVP010000048.1"/>
</dbReference>
<proteinExistence type="inferred from homology"/>
<evidence type="ECO:0000256" key="8">
    <source>
        <dbReference type="ARBA" id="ARBA00023065"/>
    </source>
</evidence>
<keyword evidence="10 14" id="KW-0407">Ion channel</keyword>
<dbReference type="InterPro" id="IPR003691">
    <property type="entry name" value="FluC"/>
</dbReference>
<dbReference type="Proteomes" id="UP000241209">
    <property type="component" value="Unassembled WGS sequence"/>
</dbReference>
<accession>A0A2T4PSI9</accession>
<dbReference type="GO" id="GO:0046872">
    <property type="term" value="F:metal ion binding"/>
    <property type="evidence" value="ECO:0007669"/>
    <property type="project" value="UniProtKB-KW"/>
</dbReference>
<evidence type="ECO:0000256" key="11">
    <source>
        <dbReference type="ARBA" id="ARBA00035120"/>
    </source>
</evidence>
<evidence type="ECO:0000256" key="2">
    <source>
        <dbReference type="ARBA" id="ARBA00022448"/>
    </source>
</evidence>
<keyword evidence="8 14" id="KW-0406">Ion transport</keyword>
<keyword evidence="7 14" id="KW-0915">Sodium</keyword>
<dbReference type="Pfam" id="PF02537">
    <property type="entry name" value="CRCB"/>
    <property type="match status" value="1"/>
</dbReference>
<evidence type="ECO:0000256" key="3">
    <source>
        <dbReference type="ARBA" id="ARBA00022475"/>
    </source>
</evidence>
<comment type="catalytic activity">
    <reaction evidence="12">
        <text>fluoride(in) = fluoride(out)</text>
        <dbReference type="Rhea" id="RHEA:76159"/>
        <dbReference type="ChEBI" id="CHEBI:17051"/>
    </reaction>
    <physiologicalReaction direction="left-to-right" evidence="12">
        <dbReference type="Rhea" id="RHEA:76160"/>
    </physiologicalReaction>
</comment>
<comment type="caution">
    <text evidence="15">The sequence shown here is derived from an EMBL/GenBank/DDBJ whole genome shotgun (WGS) entry which is preliminary data.</text>
</comment>
<comment type="activity regulation">
    <text evidence="14">Na(+) is not transported, but it plays an essential structural role and its presence is essential for fluoride channel function.</text>
</comment>
<feature type="transmembrane region" description="Helical" evidence="14">
    <location>
        <begin position="95"/>
        <end position="113"/>
    </location>
</feature>
<comment type="similarity">
    <text evidence="11 14">Belongs to the fluoride channel Fluc/FEX (TC 1.A.43) family.</text>
</comment>
<feature type="binding site" evidence="14">
    <location>
        <position position="70"/>
    </location>
    <ligand>
        <name>Na(+)</name>
        <dbReference type="ChEBI" id="CHEBI:29101"/>
        <note>structural</note>
    </ligand>
</feature>
<name>A0A2T4PSI9_9STAP</name>
<evidence type="ECO:0000256" key="9">
    <source>
        <dbReference type="ARBA" id="ARBA00023136"/>
    </source>
</evidence>
<evidence type="ECO:0000256" key="6">
    <source>
        <dbReference type="ARBA" id="ARBA00022989"/>
    </source>
</evidence>
<keyword evidence="4 14" id="KW-0812">Transmembrane</keyword>
<dbReference type="GO" id="GO:0140114">
    <property type="term" value="P:cellular detoxification of fluoride"/>
    <property type="evidence" value="ECO:0007669"/>
    <property type="project" value="UniProtKB-UniRule"/>
</dbReference>
<evidence type="ECO:0000256" key="1">
    <source>
        <dbReference type="ARBA" id="ARBA00004651"/>
    </source>
</evidence>
<comment type="subcellular location">
    <subcellularLocation>
        <location evidence="1 14">Cell membrane</location>
        <topology evidence="1 14">Multi-pass membrane protein</topology>
    </subcellularLocation>
</comment>
<keyword evidence="9 14" id="KW-0472">Membrane</keyword>
<keyword evidence="2 14" id="KW-0813">Transport</keyword>
<evidence type="ECO:0000256" key="10">
    <source>
        <dbReference type="ARBA" id="ARBA00023303"/>
    </source>
</evidence>
<evidence type="ECO:0000256" key="7">
    <source>
        <dbReference type="ARBA" id="ARBA00023053"/>
    </source>
</evidence>
<comment type="function">
    <text evidence="13 14">Fluoride-specific ion channel. Important for reducing fluoride concentration in the cell, thus reducing its toxicity.</text>
</comment>
<reference evidence="15 16" key="1">
    <citation type="journal article" date="2016" name="Front. Microbiol.">
        <title>Comprehensive Phylogenetic Analysis of Bovine Non-aureus Staphylococci Species Based on Whole-Genome Sequencing.</title>
        <authorList>
            <person name="Naushad S."/>
            <person name="Barkema H.W."/>
            <person name="Luby C."/>
            <person name="Condas L.A."/>
            <person name="Nobrega D.B."/>
            <person name="Carson D.A."/>
            <person name="De Buck J."/>
        </authorList>
    </citation>
    <scope>NUCLEOTIDE SEQUENCE [LARGE SCALE GENOMIC DNA]</scope>
    <source>
        <strain evidence="15 16">SNUC 2204</strain>
    </source>
</reference>
<evidence type="ECO:0000256" key="4">
    <source>
        <dbReference type="ARBA" id="ARBA00022692"/>
    </source>
</evidence>
<keyword evidence="6 14" id="KW-1133">Transmembrane helix</keyword>
<dbReference type="GO" id="GO:0005886">
    <property type="term" value="C:plasma membrane"/>
    <property type="evidence" value="ECO:0007669"/>
    <property type="project" value="UniProtKB-SubCell"/>
</dbReference>
<evidence type="ECO:0000256" key="12">
    <source>
        <dbReference type="ARBA" id="ARBA00035585"/>
    </source>
</evidence>
<evidence type="ECO:0000256" key="14">
    <source>
        <dbReference type="HAMAP-Rule" id="MF_00454"/>
    </source>
</evidence>
<keyword evidence="3 14" id="KW-1003">Cell membrane</keyword>
<dbReference type="EMBL" id="PZFK01000016">
    <property type="protein sequence ID" value="PTI29310.1"/>
    <property type="molecule type" value="Genomic_DNA"/>
</dbReference>
<gene>
    <name evidence="14" type="primary">fluC</name>
    <name evidence="14" type="synonym">crcB</name>
    <name evidence="15" type="ORF">BU072_09010</name>
</gene>
<evidence type="ECO:0000256" key="5">
    <source>
        <dbReference type="ARBA" id="ARBA00022723"/>
    </source>
</evidence>
<dbReference type="STRING" id="1167632.GCA_000286335_02466"/>
<dbReference type="GO" id="GO:0062054">
    <property type="term" value="F:fluoride channel activity"/>
    <property type="evidence" value="ECO:0007669"/>
    <property type="project" value="UniProtKB-UniRule"/>
</dbReference>
<feature type="binding site" evidence="14">
    <location>
        <position position="73"/>
    </location>
    <ligand>
        <name>Na(+)</name>
        <dbReference type="ChEBI" id="CHEBI:29101"/>
        <note>structural</note>
    </ligand>
</feature>
<dbReference type="PANTHER" id="PTHR28259:SF16">
    <property type="entry name" value="FLUORIDE-SPECIFIC ION CHANNEL FLUC 2"/>
    <property type="match status" value="1"/>
</dbReference>
<sequence>MTLLFIMMSSGIGAVCRQLVNEIFTKVYTISFPIATLIVNIIGSLIIGFAAQHLNSDSYSYAIIAIGFCGGFTTFSTHFLEVYEQYLLKSYKKMTIYILLTAILSIGSCYLGYHI</sequence>
<dbReference type="PANTHER" id="PTHR28259">
    <property type="entry name" value="FLUORIDE EXPORT PROTEIN 1-RELATED"/>
    <property type="match status" value="1"/>
</dbReference>
<organism evidence="15 16">
    <name type="scientific">Mammaliicoccus vitulinus</name>
    <dbReference type="NCBI Taxonomy" id="71237"/>
    <lineage>
        <taxon>Bacteria</taxon>
        <taxon>Bacillati</taxon>
        <taxon>Bacillota</taxon>
        <taxon>Bacilli</taxon>
        <taxon>Bacillales</taxon>
        <taxon>Staphylococcaceae</taxon>
        <taxon>Mammaliicoccus</taxon>
    </lineage>
</organism>
<protein>
    <recommendedName>
        <fullName evidence="14">Fluoride-specific ion channel FluC</fullName>
    </recommendedName>
</protein>